<dbReference type="GO" id="GO:0005524">
    <property type="term" value="F:ATP binding"/>
    <property type="evidence" value="ECO:0007669"/>
    <property type="project" value="UniProtKB-UniRule"/>
</dbReference>
<dbReference type="SUPFAM" id="SSF53067">
    <property type="entry name" value="Actin-like ATPase domain"/>
    <property type="match status" value="1"/>
</dbReference>
<dbReference type="EMBL" id="SACM01000001">
    <property type="protein sequence ID" value="RVT88262.1"/>
    <property type="molecule type" value="Genomic_DNA"/>
</dbReference>
<comment type="similarity">
    <text evidence="3 4">Belongs to the bacterial glucokinase family.</text>
</comment>
<dbReference type="CDD" id="cd24008">
    <property type="entry name" value="ASKHA_NBD_GLK"/>
    <property type="match status" value="1"/>
</dbReference>
<keyword evidence="3" id="KW-0963">Cytoplasm</keyword>
<dbReference type="GO" id="GO:0004340">
    <property type="term" value="F:glucokinase activity"/>
    <property type="evidence" value="ECO:0007669"/>
    <property type="project" value="UniProtKB-UniRule"/>
</dbReference>
<dbReference type="Proteomes" id="UP000288587">
    <property type="component" value="Unassembled WGS sequence"/>
</dbReference>
<dbReference type="Pfam" id="PF02685">
    <property type="entry name" value="Glucokinase"/>
    <property type="match status" value="1"/>
</dbReference>
<dbReference type="OrthoDB" id="257751at2"/>
<comment type="catalytic activity">
    <reaction evidence="3">
        <text>D-glucose + ATP = D-glucose 6-phosphate + ADP + H(+)</text>
        <dbReference type="Rhea" id="RHEA:17825"/>
        <dbReference type="ChEBI" id="CHEBI:4167"/>
        <dbReference type="ChEBI" id="CHEBI:15378"/>
        <dbReference type="ChEBI" id="CHEBI:30616"/>
        <dbReference type="ChEBI" id="CHEBI:61548"/>
        <dbReference type="ChEBI" id="CHEBI:456216"/>
        <dbReference type="EC" id="2.7.1.2"/>
    </reaction>
</comment>
<dbReference type="AlphaFoldDB" id="A0A437LS95"/>
<feature type="binding site" evidence="3">
    <location>
        <begin position="22"/>
        <end position="27"/>
    </location>
    <ligand>
        <name>ATP</name>
        <dbReference type="ChEBI" id="CHEBI:30616"/>
    </ligand>
</feature>
<dbReference type="Gene3D" id="3.30.420.40">
    <property type="match status" value="1"/>
</dbReference>
<protein>
    <recommendedName>
        <fullName evidence="3">Glucokinase</fullName>
        <ecNumber evidence="3">2.7.1.2</ecNumber>
    </recommendedName>
    <alternativeName>
        <fullName evidence="3">Glucose kinase</fullName>
    </alternativeName>
</protein>
<keyword evidence="1 3" id="KW-0808">Transferase</keyword>
<gene>
    <name evidence="3 5" type="primary">glk</name>
    <name evidence="5" type="ORF">EOD73_04485</name>
</gene>
<keyword evidence="6" id="KW-1185">Reference proteome</keyword>
<dbReference type="InterPro" id="IPR043129">
    <property type="entry name" value="ATPase_NBD"/>
</dbReference>
<name>A0A437LS95_9BURK</name>
<dbReference type="RefSeq" id="WP_127681261.1">
    <property type="nucleotide sequence ID" value="NZ_SACM01000001.1"/>
</dbReference>
<evidence type="ECO:0000256" key="2">
    <source>
        <dbReference type="ARBA" id="ARBA00022777"/>
    </source>
</evidence>
<dbReference type="InterPro" id="IPR003836">
    <property type="entry name" value="Glucokinase"/>
</dbReference>
<evidence type="ECO:0000313" key="6">
    <source>
        <dbReference type="Proteomes" id="UP000288587"/>
    </source>
</evidence>
<proteinExistence type="inferred from homology"/>
<dbReference type="GO" id="GO:0005829">
    <property type="term" value="C:cytosol"/>
    <property type="evidence" value="ECO:0007669"/>
    <property type="project" value="TreeGrafter"/>
</dbReference>
<keyword evidence="3" id="KW-0547">Nucleotide-binding</keyword>
<dbReference type="PANTHER" id="PTHR47690:SF1">
    <property type="entry name" value="GLUCOKINASE"/>
    <property type="match status" value="1"/>
</dbReference>
<dbReference type="HAMAP" id="MF_00524">
    <property type="entry name" value="Glucokinase"/>
    <property type="match status" value="1"/>
</dbReference>
<dbReference type="GO" id="GO:0006096">
    <property type="term" value="P:glycolytic process"/>
    <property type="evidence" value="ECO:0007669"/>
    <property type="project" value="UniProtKB-UniRule"/>
</dbReference>
<evidence type="ECO:0000313" key="5">
    <source>
        <dbReference type="EMBL" id="RVT88262.1"/>
    </source>
</evidence>
<dbReference type="GO" id="GO:0005536">
    <property type="term" value="F:D-glucose binding"/>
    <property type="evidence" value="ECO:0007669"/>
    <property type="project" value="InterPro"/>
</dbReference>
<evidence type="ECO:0000256" key="1">
    <source>
        <dbReference type="ARBA" id="ARBA00022679"/>
    </source>
</evidence>
<sequence>MVETQPAPTLASESAPFPWLLADVGGSNARFAWMSGPGQVPQHVRTLAVAEHPQLVDAARAYLSGLAVSGLIAAGEQPASAALAVATAVTGDSVRFTNSAWSFSQRELAQQLRLRTLVVLNDFEALALSLPRLRPEQVLGGPSTPPQAPMAVVGPGTGLGVAGLMPNGARGWMALPGEGGHATLAPADDFESALLAAARQEFPHVSAERFLSGIGLPVLYRAVAQVQGQRAVPGVDGKWIVERALADDDALAGRTLDTFCAMLGGFAGSVALTFGARGGLYIGGGIVPRLGDRFARSAFRQRFEAKGRFADFLKPIATPVITDTLVALDGAAQALTQLR</sequence>
<keyword evidence="3" id="KW-0067">ATP-binding</keyword>
<dbReference type="EC" id="2.7.1.2" evidence="3"/>
<dbReference type="InterPro" id="IPR050201">
    <property type="entry name" value="Bacterial_glucokinase"/>
</dbReference>
<accession>A0A437LS95</accession>
<dbReference type="NCBIfam" id="TIGR00749">
    <property type="entry name" value="glk"/>
    <property type="match status" value="1"/>
</dbReference>
<comment type="subcellular location">
    <subcellularLocation>
        <location evidence="3">Cytoplasm</location>
    </subcellularLocation>
</comment>
<organism evidence="5 6">
    <name type="scientific">Inhella crocodyli</name>
    <dbReference type="NCBI Taxonomy" id="2499851"/>
    <lineage>
        <taxon>Bacteria</taxon>
        <taxon>Pseudomonadati</taxon>
        <taxon>Pseudomonadota</taxon>
        <taxon>Betaproteobacteria</taxon>
        <taxon>Burkholderiales</taxon>
        <taxon>Sphaerotilaceae</taxon>
        <taxon>Inhella</taxon>
    </lineage>
</organism>
<keyword evidence="3" id="KW-0324">Glycolysis</keyword>
<evidence type="ECO:0000256" key="3">
    <source>
        <dbReference type="HAMAP-Rule" id="MF_00524"/>
    </source>
</evidence>
<keyword evidence="2 3" id="KW-0418">Kinase</keyword>
<dbReference type="PANTHER" id="PTHR47690">
    <property type="entry name" value="GLUCOKINASE"/>
    <property type="match status" value="1"/>
</dbReference>
<comment type="caution">
    <text evidence="5">The sequence shown here is derived from an EMBL/GenBank/DDBJ whole genome shotgun (WGS) entry which is preliminary data.</text>
</comment>
<evidence type="ECO:0000256" key="4">
    <source>
        <dbReference type="RuleBase" id="RU004046"/>
    </source>
</evidence>
<dbReference type="Gene3D" id="3.40.367.20">
    <property type="match status" value="1"/>
</dbReference>
<reference evidence="5 6" key="1">
    <citation type="submission" date="2019-01" db="EMBL/GenBank/DDBJ databases">
        <authorList>
            <person name="Chen W.-M."/>
        </authorList>
    </citation>
    <scope>NUCLEOTIDE SEQUENCE [LARGE SCALE GENOMIC DNA]</scope>
    <source>
        <strain evidence="5 6">CCP-18</strain>
    </source>
</reference>